<reference evidence="1 2" key="1">
    <citation type="journal article" date="2024" name="Plant Biotechnol. J.">
        <title>Genome and CRISPR/Cas9 system of a widespread forest tree (Populus alba) in the world.</title>
        <authorList>
            <person name="Liu Y.J."/>
            <person name="Jiang P.F."/>
            <person name="Han X.M."/>
            <person name="Li X.Y."/>
            <person name="Wang H.M."/>
            <person name="Wang Y.J."/>
            <person name="Wang X.X."/>
            <person name="Zeng Q.Y."/>
        </authorList>
    </citation>
    <scope>NUCLEOTIDE SEQUENCE [LARGE SCALE GENOMIC DNA]</scope>
    <source>
        <strain evidence="2">cv. PAL-ZL1</strain>
    </source>
</reference>
<keyword evidence="2" id="KW-1185">Reference proteome</keyword>
<organism evidence="1 2">
    <name type="scientific">Populus alba</name>
    <name type="common">White poplar</name>
    <dbReference type="NCBI Taxonomy" id="43335"/>
    <lineage>
        <taxon>Eukaryota</taxon>
        <taxon>Viridiplantae</taxon>
        <taxon>Streptophyta</taxon>
        <taxon>Embryophyta</taxon>
        <taxon>Tracheophyta</taxon>
        <taxon>Spermatophyta</taxon>
        <taxon>Magnoliopsida</taxon>
        <taxon>eudicotyledons</taxon>
        <taxon>Gunneridae</taxon>
        <taxon>Pentapetalae</taxon>
        <taxon>rosids</taxon>
        <taxon>fabids</taxon>
        <taxon>Malpighiales</taxon>
        <taxon>Salicaceae</taxon>
        <taxon>Saliceae</taxon>
        <taxon>Populus</taxon>
    </lineage>
</organism>
<accession>A0ACC4AJ96</accession>
<evidence type="ECO:0000313" key="2">
    <source>
        <dbReference type="Proteomes" id="UP000309997"/>
    </source>
</evidence>
<feature type="non-terminal residue" evidence="1">
    <location>
        <position position="1"/>
    </location>
</feature>
<proteinExistence type="predicted"/>
<evidence type="ECO:0000313" key="1">
    <source>
        <dbReference type="EMBL" id="KAL3566249.1"/>
    </source>
</evidence>
<gene>
    <name evidence="1" type="ORF">D5086_031664</name>
</gene>
<dbReference type="EMBL" id="RCHU02000018">
    <property type="protein sequence ID" value="KAL3566249.1"/>
    <property type="molecule type" value="Genomic_DNA"/>
</dbReference>
<name>A0ACC4AJ96_POPAL</name>
<dbReference type="Proteomes" id="UP000309997">
    <property type="component" value="Unassembled WGS sequence"/>
</dbReference>
<sequence length="78" mass="8535">QEHDLIHDLGAWLLWVVYCASLTFHLLENLQGALLLIAEDVFDKRAEVFRRFPAAARCPSSLPLTSASWAVAPAASSG</sequence>
<comment type="caution">
    <text evidence="1">The sequence shown here is derived from an EMBL/GenBank/DDBJ whole genome shotgun (WGS) entry which is preliminary data.</text>
</comment>
<protein>
    <submittedName>
        <fullName evidence="1">Uncharacterized protein</fullName>
    </submittedName>
</protein>